<feature type="domain" description="Ubiquitin Mut7-C" evidence="2">
    <location>
        <begin position="4"/>
        <end position="84"/>
    </location>
</feature>
<dbReference type="AlphaFoldDB" id="A0A5D0MAI4"/>
<dbReference type="PANTHER" id="PTHR39081:SF1">
    <property type="entry name" value="MUT7-C RNASE DOMAIN-CONTAINING PROTEIN"/>
    <property type="match status" value="1"/>
</dbReference>
<accession>A0A5D0MAI4</accession>
<dbReference type="Pfam" id="PF01927">
    <property type="entry name" value="Mut7-C"/>
    <property type="match status" value="1"/>
</dbReference>
<comment type="caution">
    <text evidence="3">The sequence shown here is derived from an EMBL/GenBank/DDBJ whole genome shotgun (WGS) entry which is preliminary data.</text>
</comment>
<dbReference type="EMBL" id="VSIX01000072">
    <property type="protein sequence ID" value="TYB30794.1"/>
    <property type="molecule type" value="Genomic_DNA"/>
</dbReference>
<sequence>MLIMKKAYIRFYAELNNFIKRENRYKDIKYRFNSGTTVKHAVDTFGIPQTEIDFVLSNRKSVSLNYKIRNNDRISIYPVFESFDIKKTSRVRNNSLRTIKFIADVHLKKLAKYLRFLGFDTLYSNSFRDKKIVTISNNENRIILTCDVELLNRKEVTHGYLVKSRNKYIQIEEVIHRFQLENSFNIFSRCLECNSSLKKISREITKDRIPEYIYRNFDNFKICSSCNKIYWEGSHFDNLLSKLKKILIN</sequence>
<dbReference type="InterPro" id="IPR027798">
    <property type="entry name" value="Ub_Mut7C"/>
</dbReference>
<dbReference type="Proteomes" id="UP000324143">
    <property type="component" value="Unassembled WGS sequence"/>
</dbReference>
<dbReference type="Pfam" id="PF14451">
    <property type="entry name" value="Ub-Mut7C"/>
    <property type="match status" value="1"/>
</dbReference>
<keyword evidence="4" id="KW-1185">Reference proteome</keyword>
<dbReference type="InterPro" id="IPR002782">
    <property type="entry name" value="Mut7-C_RNAse_dom"/>
</dbReference>
<organism evidence="3 4">
    <name type="scientific">Candidatus Mcinerneyibacterium aminivorans</name>
    <dbReference type="NCBI Taxonomy" id="2703815"/>
    <lineage>
        <taxon>Bacteria</taxon>
        <taxon>Candidatus Macinerneyibacteriota</taxon>
        <taxon>Candidatus Mcinerneyibacteria</taxon>
        <taxon>Candidatus Mcinerneyibacteriales</taxon>
        <taxon>Candidatus Mcinerneyibacteriaceae</taxon>
        <taxon>Candidatus Mcinerneyibacterium</taxon>
    </lineage>
</organism>
<proteinExistence type="predicted"/>
<gene>
    <name evidence="3" type="ORF">FXF47_07355</name>
</gene>
<protein>
    <submittedName>
        <fullName evidence="3">Twitching motility protein PilT</fullName>
    </submittedName>
</protein>
<name>A0A5D0MAI4_9BACT</name>
<evidence type="ECO:0000259" key="1">
    <source>
        <dbReference type="Pfam" id="PF01927"/>
    </source>
</evidence>
<reference evidence="3" key="1">
    <citation type="submission" date="2019-08" db="EMBL/GenBank/DDBJ databases">
        <title>Genomic characterization of a novel candidate phylum (ARYD3) from a high temperature, high salinity tertiary oil reservoir in north central Oklahoma, USA.</title>
        <authorList>
            <person name="Youssef N.H."/>
            <person name="Yadav A."/>
            <person name="Elshahed M.S."/>
        </authorList>
    </citation>
    <scope>NUCLEOTIDE SEQUENCE [LARGE SCALE GENOMIC DNA]</scope>
    <source>
        <strain evidence="3">ARYD3</strain>
    </source>
</reference>
<evidence type="ECO:0000259" key="2">
    <source>
        <dbReference type="Pfam" id="PF14451"/>
    </source>
</evidence>
<evidence type="ECO:0000313" key="4">
    <source>
        <dbReference type="Proteomes" id="UP000324143"/>
    </source>
</evidence>
<evidence type="ECO:0000313" key="3">
    <source>
        <dbReference type="EMBL" id="TYB30794.1"/>
    </source>
</evidence>
<feature type="domain" description="Mut7-C RNAse" evidence="1">
    <location>
        <begin position="100"/>
        <end position="240"/>
    </location>
</feature>
<dbReference type="PANTHER" id="PTHR39081">
    <property type="entry name" value="MUT7-C DOMAIN-CONTAINING PROTEIN"/>
    <property type="match status" value="1"/>
</dbReference>